<dbReference type="EMBL" id="CALTRL010005786">
    <property type="protein sequence ID" value="CAH7686345.1"/>
    <property type="molecule type" value="Genomic_DNA"/>
</dbReference>
<comment type="caution">
    <text evidence="2">The sequence shown here is derived from an EMBL/GenBank/DDBJ whole genome shotgun (WGS) entry which is preliminary data.</text>
</comment>
<dbReference type="GO" id="GO:0005737">
    <property type="term" value="C:cytoplasm"/>
    <property type="evidence" value="ECO:0007669"/>
    <property type="project" value="TreeGrafter"/>
</dbReference>
<accession>A0AAV0BL98</accession>
<dbReference type="InterPro" id="IPR051468">
    <property type="entry name" value="Fungal_SecMetab_SDRs"/>
</dbReference>
<protein>
    <submittedName>
        <fullName evidence="2">Rossman fold oxidoreductase</fullName>
    </submittedName>
</protein>
<keyword evidence="3" id="KW-1185">Reference proteome</keyword>
<evidence type="ECO:0000313" key="3">
    <source>
        <dbReference type="Proteomes" id="UP001153365"/>
    </source>
</evidence>
<dbReference type="InterPro" id="IPR002347">
    <property type="entry name" value="SDR_fam"/>
</dbReference>
<dbReference type="AlphaFoldDB" id="A0AAV0BL98"/>
<reference evidence="2" key="1">
    <citation type="submission" date="2022-06" db="EMBL/GenBank/DDBJ databases">
        <authorList>
            <consortium name="SYNGENTA / RWTH Aachen University"/>
        </authorList>
    </citation>
    <scope>NUCLEOTIDE SEQUENCE</scope>
</reference>
<dbReference type="Proteomes" id="UP001153365">
    <property type="component" value="Unassembled WGS sequence"/>
</dbReference>
<dbReference type="PANTHER" id="PTHR43544:SF12">
    <property type="entry name" value="NAD(P)-BINDING ROSSMANN-FOLD SUPERFAMILY PROTEIN"/>
    <property type="match status" value="1"/>
</dbReference>
<proteinExistence type="inferred from homology"/>
<dbReference type="InterPro" id="IPR036291">
    <property type="entry name" value="NAD(P)-bd_dom_sf"/>
</dbReference>
<comment type="similarity">
    <text evidence="1">Belongs to the short-chain dehydrogenases/reductases (SDR) family.</text>
</comment>
<evidence type="ECO:0000313" key="2">
    <source>
        <dbReference type="EMBL" id="CAH7686345.1"/>
    </source>
</evidence>
<organism evidence="2 3">
    <name type="scientific">Phakopsora pachyrhizi</name>
    <name type="common">Asian soybean rust disease fungus</name>
    <dbReference type="NCBI Taxonomy" id="170000"/>
    <lineage>
        <taxon>Eukaryota</taxon>
        <taxon>Fungi</taxon>
        <taxon>Dikarya</taxon>
        <taxon>Basidiomycota</taxon>
        <taxon>Pucciniomycotina</taxon>
        <taxon>Pucciniomycetes</taxon>
        <taxon>Pucciniales</taxon>
        <taxon>Phakopsoraceae</taxon>
        <taxon>Phakopsora</taxon>
    </lineage>
</organism>
<dbReference type="GO" id="GO:0016491">
    <property type="term" value="F:oxidoreductase activity"/>
    <property type="evidence" value="ECO:0007669"/>
    <property type="project" value="TreeGrafter"/>
</dbReference>
<dbReference type="PANTHER" id="PTHR43544">
    <property type="entry name" value="SHORT-CHAIN DEHYDROGENASE/REDUCTASE"/>
    <property type="match status" value="1"/>
</dbReference>
<dbReference type="Gene3D" id="3.40.50.720">
    <property type="entry name" value="NAD(P)-binding Rossmann-like Domain"/>
    <property type="match status" value="1"/>
</dbReference>
<gene>
    <name evidence="2" type="ORF">PPACK8108_LOCUS20984</name>
</gene>
<sequence>MANLAVVQGSSQGIGLSITKYLLRNSNLNVVSTTSKDPLKVRRRILEEIKEDGGQFGSDRAIENIGSRLVNHRLDVRDELSIERVSRSIRDRFGQNLRFLVNVSGVLLAEKSITKVNKEDMEKTFSINTMGHILVYKHFFSLLPTRSQIKQNESIGIGGPENDPAKGLIRPNLNILLSFSARVGSITDNNLGGWYSYRSSKTAINQTMVTLQKEIDLKKSLSPTITVAYHPGTVLGTELSKQFVEPTSNSKKLGFNPPEKAVEKLFDVLRDLGPNDGASFLDYQGKRLPW</sequence>
<dbReference type="SUPFAM" id="SSF51735">
    <property type="entry name" value="NAD(P)-binding Rossmann-fold domains"/>
    <property type="match status" value="1"/>
</dbReference>
<evidence type="ECO:0000256" key="1">
    <source>
        <dbReference type="ARBA" id="ARBA00006484"/>
    </source>
</evidence>
<dbReference type="Pfam" id="PF00106">
    <property type="entry name" value="adh_short"/>
    <property type="match status" value="1"/>
</dbReference>
<name>A0AAV0BL98_PHAPC</name>